<name>A0A3Q3E850_9LABR</name>
<proteinExistence type="predicted"/>
<keyword evidence="1" id="KW-0812">Transmembrane</keyword>
<dbReference type="Ensembl" id="ENSLBET00000002299.1">
    <property type="protein sequence ID" value="ENSLBEP00000002171.1"/>
    <property type="gene ID" value="ENSLBEG00000001704.1"/>
</dbReference>
<dbReference type="GeneTree" id="ENSGT00940000178651"/>
<accession>A0A3Q3E850</accession>
<dbReference type="InParanoid" id="A0A3Q3E850"/>
<evidence type="ECO:0000313" key="3">
    <source>
        <dbReference type="Proteomes" id="UP000261660"/>
    </source>
</evidence>
<keyword evidence="1" id="KW-0472">Membrane</keyword>
<reference evidence="2" key="2">
    <citation type="submission" date="2025-09" db="UniProtKB">
        <authorList>
            <consortium name="Ensembl"/>
        </authorList>
    </citation>
    <scope>IDENTIFICATION</scope>
</reference>
<feature type="transmembrane region" description="Helical" evidence="1">
    <location>
        <begin position="25"/>
        <end position="47"/>
    </location>
</feature>
<protein>
    <submittedName>
        <fullName evidence="2">Uncharacterized protein</fullName>
    </submittedName>
</protein>
<dbReference type="Proteomes" id="UP000261660">
    <property type="component" value="Unplaced"/>
</dbReference>
<keyword evidence="1" id="KW-1133">Transmembrane helix</keyword>
<evidence type="ECO:0000256" key="1">
    <source>
        <dbReference type="SAM" id="Phobius"/>
    </source>
</evidence>
<evidence type="ECO:0000313" key="2">
    <source>
        <dbReference type="Ensembl" id="ENSLBEP00000002171.1"/>
    </source>
</evidence>
<organism evidence="2 3">
    <name type="scientific">Labrus bergylta</name>
    <name type="common">ballan wrasse</name>
    <dbReference type="NCBI Taxonomy" id="56723"/>
    <lineage>
        <taxon>Eukaryota</taxon>
        <taxon>Metazoa</taxon>
        <taxon>Chordata</taxon>
        <taxon>Craniata</taxon>
        <taxon>Vertebrata</taxon>
        <taxon>Euteleostomi</taxon>
        <taxon>Actinopterygii</taxon>
        <taxon>Neopterygii</taxon>
        <taxon>Teleostei</taxon>
        <taxon>Neoteleostei</taxon>
        <taxon>Acanthomorphata</taxon>
        <taxon>Eupercaria</taxon>
        <taxon>Labriformes</taxon>
        <taxon>Labridae</taxon>
        <taxon>Labrus</taxon>
    </lineage>
</organism>
<reference evidence="2" key="1">
    <citation type="submission" date="2025-08" db="UniProtKB">
        <authorList>
            <consortium name="Ensembl"/>
        </authorList>
    </citation>
    <scope>IDENTIFICATION</scope>
</reference>
<sequence length="106" mass="12372">MVTKKKPSGFTLLSHNCVKYSIFPHLYFCALVFVNLLMDYSLTIVLWNQVKFEKSHGANNTLDTEIVPKFDTMEEETHILIAVGFLLYTYEPLIEVLNKLYFHPVR</sequence>
<dbReference type="AlphaFoldDB" id="A0A3Q3E850"/>
<keyword evidence="3" id="KW-1185">Reference proteome</keyword>
<dbReference type="STRING" id="56723.ENSLBEP00000002171"/>